<evidence type="ECO:0000313" key="4">
    <source>
        <dbReference type="Proteomes" id="UP000663852"/>
    </source>
</evidence>
<accession>A0A814BBW0</accession>
<sequence>MDSNLTENSTISYYNQESFMSYETMRIFFFAIAIITVLICLTICTTVCICICLKRRRELTRHENRAKLLPEQPVKSSSKRSTQKASNNSTTANGKQSSIVLSSSSNATNSAVKSFYDNLDDIPFIDESRPTSVIDITQV</sequence>
<name>A0A814BBW0_ADIRI</name>
<evidence type="ECO:0000313" key="3">
    <source>
        <dbReference type="EMBL" id="CAF0924584.1"/>
    </source>
</evidence>
<dbReference type="AlphaFoldDB" id="A0A814BBW0"/>
<keyword evidence="2" id="KW-1133">Transmembrane helix</keyword>
<dbReference type="EMBL" id="CAJNOJ010000039">
    <property type="protein sequence ID" value="CAF0924584.1"/>
    <property type="molecule type" value="Genomic_DNA"/>
</dbReference>
<dbReference type="Proteomes" id="UP000663852">
    <property type="component" value="Unassembled WGS sequence"/>
</dbReference>
<keyword evidence="2" id="KW-0472">Membrane</keyword>
<comment type="caution">
    <text evidence="3">The sequence shown here is derived from an EMBL/GenBank/DDBJ whole genome shotgun (WGS) entry which is preliminary data.</text>
</comment>
<protein>
    <submittedName>
        <fullName evidence="3">Uncharacterized protein</fullName>
    </submittedName>
</protein>
<gene>
    <name evidence="3" type="ORF">EDS130_LOCUS10952</name>
</gene>
<organism evidence="3 4">
    <name type="scientific">Adineta ricciae</name>
    <name type="common">Rotifer</name>
    <dbReference type="NCBI Taxonomy" id="249248"/>
    <lineage>
        <taxon>Eukaryota</taxon>
        <taxon>Metazoa</taxon>
        <taxon>Spiralia</taxon>
        <taxon>Gnathifera</taxon>
        <taxon>Rotifera</taxon>
        <taxon>Eurotatoria</taxon>
        <taxon>Bdelloidea</taxon>
        <taxon>Adinetida</taxon>
        <taxon>Adinetidae</taxon>
        <taxon>Adineta</taxon>
    </lineage>
</organism>
<feature type="transmembrane region" description="Helical" evidence="2">
    <location>
        <begin position="27"/>
        <end position="53"/>
    </location>
</feature>
<feature type="compositionally biased region" description="Polar residues" evidence="1">
    <location>
        <begin position="83"/>
        <end position="98"/>
    </location>
</feature>
<reference evidence="3" key="1">
    <citation type="submission" date="2021-02" db="EMBL/GenBank/DDBJ databases">
        <authorList>
            <person name="Nowell W R."/>
        </authorList>
    </citation>
    <scope>NUCLEOTIDE SEQUENCE</scope>
</reference>
<proteinExistence type="predicted"/>
<evidence type="ECO:0000256" key="1">
    <source>
        <dbReference type="SAM" id="MobiDB-lite"/>
    </source>
</evidence>
<keyword evidence="2" id="KW-0812">Transmembrane</keyword>
<feature type="region of interest" description="Disordered" evidence="1">
    <location>
        <begin position="64"/>
        <end position="98"/>
    </location>
</feature>
<evidence type="ECO:0000256" key="2">
    <source>
        <dbReference type="SAM" id="Phobius"/>
    </source>
</evidence>